<dbReference type="OrthoDB" id="9974421at2759"/>
<evidence type="ECO:0000313" key="4">
    <source>
        <dbReference type="Proteomes" id="UP000236333"/>
    </source>
</evidence>
<dbReference type="InterPro" id="IPR006693">
    <property type="entry name" value="AB_hydrolase_lipase"/>
</dbReference>
<feature type="chain" id="PRO_5014395393" evidence="1">
    <location>
        <begin position="23"/>
        <end position="501"/>
    </location>
</feature>
<gene>
    <name evidence="3" type="ORF">TSOC_003756</name>
</gene>
<keyword evidence="4" id="KW-1185">Reference proteome</keyword>
<sequence>MPRRDLGSALCFVLASLGLAVARHPSATLHDDDPLERVAGEGRLIGARRQWLRQHMGGLGLHRPPPDPDVIPPGLVLPWGYPLEVHSVTTEDGFILTVLRIPHGRNATLLRARSSSNGDPARRPVVLLMHGLLDSAAGFLVNGPGQSLAFVLADAGYDVWLGNVRGNSLSRAHVSLDVADEAFWLWSYDEMASYDMPATVRHVLATAGAPSLRYVGYSQGTTVMLAALAGRAGPPPPGGGSGRQGGGGAAAERPGLLRGEEVERAVLLAPVALAKHIASVPLLALAALDTDDMFSLLGLHEFLPSQQLVAALEGRLCAAQPYLCVRGSAPAGLMRQCTAFTLRPGYNPANLDTDRLSQYFKFTPAGTSVQNMAHWAQAVRSRAPNSMSYFDYGINCASATGRCNQLAYGSIAPPRYNLTHIITPLALFSGTQDRLSTPTDVEYLLESLAPGVVRRSTVIPTYEHLDFIWGTDVNHALYDDVLRFLDGDGEGAGEERIAVAR</sequence>
<dbReference type="PANTHER" id="PTHR11005">
    <property type="entry name" value="LYSOSOMAL ACID LIPASE-RELATED"/>
    <property type="match status" value="1"/>
</dbReference>
<dbReference type="AlphaFoldDB" id="A0A2J8AAQ1"/>
<comment type="caution">
    <text evidence="3">The sequence shown here is derived from an EMBL/GenBank/DDBJ whole genome shotgun (WGS) entry which is preliminary data.</text>
</comment>
<feature type="domain" description="Partial AB-hydrolase lipase" evidence="2">
    <location>
        <begin position="78"/>
        <end position="143"/>
    </location>
</feature>
<dbReference type="Proteomes" id="UP000236333">
    <property type="component" value="Unassembled WGS sequence"/>
</dbReference>
<keyword evidence="1" id="KW-0732">Signal</keyword>
<evidence type="ECO:0000313" key="3">
    <source>
        <dbReference type="EMBL" id="PNH09594.1"/>
    </source>
</evidence>
<dbReference type="InterPro" id="IPR029058">
    <property type="entry name" value="AB_hydrolase_fold"/>
</dbReference>
<evidence type="ECO:0000256" key="1">
    <source>
        <dbReference type="SAM" id="SignalP"/>
    </source>
</evidence>
<accession>A0A2J8AAQ1</accession>
<protein>
    <submittedName>
        <fullName evidence="3">Lipase member K</fullName>
    </submittedName>
</protein>
<name>A0A2J8AAQ1_9CHLO</name>
<feature type="signal peptide" evidence="1">
    <location>
        <begin position="1"/>
        <end position="22"/>
    </location>
</feature>
<reference evidence="3 4" key="1">
    <citation type="journal article" date="2017" name="Mol. Biol. Evol.">
        <title>The 4-celled Tetrabaena socialis nuclear genome reveals the essential components for genetic control of cell number at the origin of multicellularity in the volvocine lineage.</title>
        <authorList>
            <person name="Featherston J."/>
            <person name="Arakaki Y."/>
            <person name="Hanschen E.R."/>
            <person name="Ferris P.J."/>
            <person name="Michod R.E."/>
            <person name="Olson B.J.S.C."/>
            <person name="Nozaki H."/>
            <person name="Durand P.M."/>
        </authorList>
    </citation>
    <scope>NUCLEOTIDE SEQUENCE [LARGE SCALE GENOMIC DNA]</scope>
    <source>
        <strain evidence="3 4">NIES-571</strain>
    </source>
</reference>
<dbReference type="GO" id="GO:0006629">
    <property type="term" value="P:lipid metabolic process"/>
    <property type="evidence" value="ECO:0007669"/>
    <property type="project" value="InterPro"/>
</dbReference>
<dbReference type="FunFam" id="3.40.50.1820:FF:000179">
    <property type="entry name" value="Lipase"/>
    <property type="match status" value="1"/>
</dbReference>
<proteinExistence type="predicted"/>
<dbReference type="Gene3D" id="3.40.50.1820">
    <property type="entry name" value="alpha/beta hydrolase"/>
    <property type="match status" value="1"/>
</dbReference>
<organism evidence="3 4">
    <name type="scientific">Tetrabaena socialis</name>
    <dbReference type="NCBI Taxonomy" id="47790"/>
    <lineage>
        <taxon>Eukaryota</taxon>
        <taxon>Viridiplantae</taxon>
        <taxon>Chlorophyta</taxon>
        <taxon>core chlorophytes</taxon>
        <taxon>Chlorophyceae</taxon>
        <taxon>CS clade</taxon>
        <taxon>Chlamydomonadales</taxon>
        <taxon>Tetrabaenaceae</taxon>
        <taxon>Tetrabaena</taxon>
    </lineage>
</organism>
<dbReference type="SUPFAM" id="SSF53474">
    <property type="entry name" value="alpha/beta-Hydrolases"/>
    <property type="match status" value="1"/>
</dbReference>
<dbReference type="Pfam" id="PF04083">
    <property type="entry name" value="Abhydro_lipase"/>
    <property type="match status" value="1"/>
</dbReference>
<dbReference type="EMBL" id="PGGS01000084">
    <property type="protein sequence ID" value="PNH09594.1"/>
    <property type="molecule type" value="Genomic_DNA"/>
</dbReference>
<evidence type="ECO:0000259" key="2">
    <source>
        <dbReference type="Pfam" id="PF04083"/>
    </source>
</evidence>